<accession>A0ABW7Z9E3</accession>
<comment type="caution">
    <text evidence="2">The sequence shown here is derived from an EMBL/GenBank/DDBJ whole genome shotgun (WGS) entry which is preliminary data.</text>
</comment>
<evidence type="ECO:0000313" key="3">
    <source>
        <dbReference type="Proteomes" id="UP001612741"/>
    </source>
</evidence>
<keyword evidence="3" id="KW-1185">Reference proteome</keyword>
<dbReference type="EMBL" id="JBITGY010000016">
    <property type="protein sequence ID" value="MFI6504786.1"/>
    <property type="molecule type" value="Genomic_DNA"/>
</dbReference>
<sequence>MSEEPRHTANPGYAYGQLQRALNQAAGGEAKAAAWRAVLDGMETGRLTIGSRTPVAGTPAWVTLEVAHGGFATGRYVAETPLSEAEAARFGDREQLNLYYLSDEGQAELLKVLASGCYRVDAPEDAALMTLAWLLDRGQAAAALDLVACLRPLMHRLRMTPRPADTPAPSGATVRLAPVGEVRAALRAVTVNPRLATMLETLRVWLPLYDRLVALWCDTVEGELPRLPHGGTAEGELPGLPHSGTAEGELAGLPHSGTAEGELAGLPHSGTAEGELAGVPHSGTAEGELAGVPHSGTAEGELPGVPRGGGVEGGWPCRVWPDDWSRRRTEWLADYRQASETHTSATAHTHPKSNFARLRRALDACEHDSGALTGRDVGWIRRALAGTITRHGAPGSERRAALRSTQAVAAARPTYAALAAVLAGRLDRYPAEGGIPAVEPLAADTLPEETGAVHPIPPHLAAKLIRALEAPVDELVARGVISSGEVLAQVLPQITAQLIAADLGDEHLAGLYAQTYGAFRRRRSLLLLNLEHQVRFDELPWIGALEPFRTPRPDAARTARRTLAQTTTLALTAFPQTILPNPLLRELGALAGQAGLPMPLVEEVAADIFMGDFTAKWRTAAEITSRTLAGTLYARYYDLPEESAWAPAPERRRRWGRRTAGDFAAVCAERAKEAQTGPSSGFVAANGTVLEQSQILTTHNLAALVHTLHLEDRIRAQAPGLAGRAFTWIVAGLSAPSLRMVKNMAYGWRQAIFYLSFCDREQQEAVLNDLRRELPDARLAPAVRGLSHVIAGGRFAAGGVTPDGSGRRFLGWTTGAHWVTS</sequence>
<organism evidence="2 3">
    <name type="scientific">Nonomuraea typhae</name>
    <dbReference type="NCBI Taxonomy" id="2603600"/>
    <lineage>
        <taxon>Bacteria</taxon>
        <taxon>Bacillati</taxon>
        <taxon>Actinomycetota</taxon>
        <taxon>Actinomycetes</taxon>
        <taxon>Streptosporangiales</taxon>
        <taxon>Streptosporangiaceae</taxon>
        <taxon>Nonomuraea</taxon>
    </lineage>
</organism>
<dbReference type="RefSeq" id="WP_397090681.1">
    <property type="nucleotide sequence ID" value="NZ_JBITGY010000016.1"/>
</dbReference>
<reference evidence="2 3" key="1">
    <citation type="submission" date="2024-10" db="EMBL/GenBank/DDBJ databases">
        <title>The Natural Products Discovery Center: Release of the First 8490 Sequenced Strains for Exploring Actinobacteria Biosynthetic Diversity.</title>
        <authorList>
            <person name="Kalkreuter E."/>
            <person name="Kautsar S.A."/>
            <person name="Yang D."/>
            <person name="Bader C.D."/>
            <person name="Teijaro C.N."/>
            <person name="Fluegel L."/>
            <person name="Davis C.M."/>
            <person name="Simpson J.R."/>
            <person name="Lauterbach L."/>
            <person name="Steele A.D."/>
            <person name="Gui C."/>
            <person name="Meng S."/>
            <person name="Li G."/>
            <person name="Viehrig K."/>
            <person name="Ye F."/>
            <person name="Su P."/>
            <person name="Kiefer A.F."/>
            <person name="Nichols A."/>
            <person name="Cepeda A.J."/>
            <person name="Yan W."/>
            <person name="Fan B."/>
            <person name="Jiang Y."/>
            <person name="Adhikari A."/>
            <person name="Zheng C.-J."/>
            <person name="Schuster L."/>
            <person name="Cowan T.M."/>
            <person name="Smanski M.J."/>
            <person name="Chevrette M.G."/>
            <person name="De Carvalho L.P.S."/>
            <person name="Shen B."/>
        </authorList>
    </citation>
    <scope>NUCLEOTIDE SEQUENCE [LARGE SCALE GENOMIC DNA]</scope>
    <source>
        <strain evidence="2 3">NPDC050545</strain>
    </source>
</reference>
<gene>
    <name evidence="2" type="ORF">ACIBG2_45895</name>
</gene>
<feature type="region of interest" description="Disordered" evidence="1">
    <location>
        <begin position="227"/>
        <end position="284"/>
    </location>
</feature>
<evidence type="ECO:0000256" key="1">
    <source>
        <dbReference type="SAM" id="MobiDB-lite"/>
    </source>
</evidence>
<proteinExistence type="predicted"/>
<dbReference type="Proteomes" id="UP001612741">
    <property type="component" value="Unassembled WGS sequence"/>
</dbReference>
<name>A0ABW7Z9E3_9ACTN</name>
<evidence type="ECO:0000313" key="2">
    <source>
        <dbReference type="EMBL" id="MFI6504786.1"/>
    </source>
</evidence>
<protein>
    <submittedName>
        <fullName evidence="2">Uncharacterized protein</fullName>
    </submittedName>
</protein>